<keyword evidence="1" id="KW-1133">Transmembrane helix</keyword>
<evidence type="ECO:0000313" key="3">
    <source>
        <dbReference type="Proteomes" id="UP001432202"/>
    </source>
</evidence>
<proteinExistence type="predicted"/>
<keyword evidence="3" id="KW-1185">Reference proteome</keyword>
<reference evidence="2 3" key="1">
    <citation type="submission" date="2024-02" db="EMBL/GenBank/DDBJ databases">
        <title>STSV induces naive adaptation in Sulfolobus.</title>
        <authorList>
            <person name="Xiang X."/>
            <person name="Song M."/>
        </authorList>
    </citation>
    <scope>NUCLEOTIDE SEQUENCE [LARGE SCALE GENOMIC DNA]</scope>
    <source>
        <strain evidence="2 3">RT2</strain>
    </source>
</reference>
<dbReference type="GeneID" id="89337092"/>
<dbReference type="AlphaFoldDB" id="A0AAX4KY14"/>
<accession>A0AAX4KY14</accession>
<dbReference type="EMBL" id="CP146016">
    <property type="protein sequence ID" value="WWQ59794.1"/>
    <property type="molecule type" value="Genomic_DNA"/>
</dbReference>
<evidence type="ECO:0000256" key="1">
    <source>
        <dbReference type="SAM" id="Phobius"/>
    </source>
</evidence>
<sequence>MIITINDIIWGVVLTIWVGVVVLYFSKMISKKFGTYVSRKAIHMLGGGIVAVVSPLVFTSPIVPIFTSYLLMSYLIVIRILKKEMNWFMEKENLGEVFFTFSFGTILLIMLLLDNNYWSNIRLVYVAILPLIFMSFGDGITGIIRNFVYKRRVKGFWGSIGMLIFCTVIGYFLLGLAGVIAGIIATIAEILPYIDDNLSVPFLSFLVLYLFVKVF</sequence>
<feature type="transmembrane region" description="Helical" evidence="1">
    <location>
        <begin position="160"/>
        <end position="184"/>
    </location>
</feature>
<feature type="transmembrane region" description="Helical" evidence="1">
    <location>
        <begin position="62"/>
        <end position="81"/>
    </location>
</feature>
<feature type="transmembrane region" description="Helical" evidence="1">
    <location>
        <begin position="93"/>
        <end position="113"/>
    </location>
</feature>
<name>A0AAX4KY14_9CREN</name>
<keyword evidence="1" id="KW-0812">Transmembrane</keyword>
<keyword evidence="2" id="KW-0808">Transferase</keyword>
<dbReference type="Proteomes" id="UP001432202">
    <property type="component" value="Chromosome"/>
</dbReference>
<keyword evidence="1" id="KW-0472">Membrane</keyword>
<evidence type="ECO:0000313" key="2">
    <source>
        <dbReference type="EMBL" id="WWQ59794.1"/>
    </source>
</evidence>
<feature type="transmembrane region" description="Helical" evidence="1">
    <location>
        <begin position="190"/>
        <end position="212"/>
    </location>
</feature>
<keyword evidence="2" id="KW-0548">Nucleotidyltransferase</keyword>
<dbReference type="RefSeq" id="WP_338599444.1">
    <property type="nucleotide sequence ID" value="NZ_CP146016.1"/>
</dbReference>
<gene>
    <name evidence="2" type="ORF">V6M85_09945</name>
</gene>
<dbReference type="GO" id="GO:0016779">
    <property type="term" value="F:nucleotidyltransferase activity"/>
    <property type="evidence" value="ECO:0007669"/>
    <property type="project" value="UniProtKB-KW"/>
</dbReference>
<feature type="transmembrane region" description="Helical" evidence="1">
    <location>
        <begin position="125"/>
        <end position="148"/>
    </location>
</feature>
<feature type="transmembrane region" description="Helical" evidence="1">
    <location>
        <begin position="37"/>
        <end position="56"/>
    </location>
</feature>
<organism evidence="2 3">
    <name type="scientific">Sulfolobus tengchongensis</name>
    <dbReference type="NCBI Taxonomy" id="207809"/>
    <lineage>
        <taxon>Archaea</taxon>
        <taxon>Thermoproteota</taxon>
        <taxon>Thermoprotei</taxon>
        <taxon>Sulfolobales</taxon>
        <taxon>Sulfolobaceae</taxon>
        <taxon>Sulfolobus</taxon>
    </lineage>
</organism>
<protein>
    <submittedName>
        <fullName evidence="2">Phosphatidate cytidylyltransferase</fullName>
    </submittedName>
</protein>
<feature type="transmembrane region" description="Helical" evidence="1">
    <location>
        <begin position="6"/>
        <end position="25"/>
    </location>
</feature>